<dbReference type="CDD" id="cd05325">
    <property type="entry name" value="carb_red_sniffer_like_SDR_c"/>
    <property type="match status" value="1"/>
</dbReference>
<sequence>MVSWLVTGSNRGIGLGFIRKLSADPNNIVFAVTRNKSTSSDLLELESRLKNVHVLQADITDVPSLRNIATEVGKVTGGTLDVLVNNGAYLPQERADYTLDMYDGKEDLLDEDFGNFFKVNTLGVIKTINVFLPLLRKASQTSLAKIITISSGAGDSEFVVNTAFDSVAAYSVSKAAVNMVTAKYAARFKGENLLFLSISPGLVNTHPEIPEEVVLESLRPIITKFQTSYPEWDGKPLTPEQSVTTVLDIVSRLTTKDSGASLTHNGGTKDWL</sequence>
<dbReference type="GO" id="GO:0005737">
    <property type="term" value="C:cytoplasm"/>
    <property type="evidence" value="ECO:0007669"/>
    <property type="project" value="TreeGrafter"/>
</dbReference>
<evidence type="ECO:0000313" key="3">
    <source>
        <dbReference type="Proteomes" id="UP001385951"/>
    </source>
</evidence>
<dbReference type="PANTHER" id="PTHR43544:SF15">
    <property type="entry name" value="CHAIN DEHYDROGENASE (ATSC), PUTATIVE (AFU_ORTHOLOGUE AFUA_3G00180)-RELATED"/>
    <property type="match status" value="1"/>
</dbReference>
<dbReference type="PANTHER" id="PTHR43544">
    <property type="entry name" value="SHORT-CHAIN DEHYDROGENASE/REDUCTASE"/>
    <property type="match status" value="1"/>
</dbReference>
<comment type="similarity">
    <text evidence="1">Belongs to the short-chain dehydrogenases/reductases (SDR) family.</text>
</comment>
<protein>
    <recommendedName>
        <fullName evidence="4">NAD(P)-binding protein</fullName>
    </recommendedName>
</protein>
<dbReference type="GO" id="GO:0016491">
    <property type="term" value="F:oxidoreductase activity"/>
    <property type="evidence" value="ECO:0007669"/>
    <property type="project" value="TreeGrafter"/>
</dbReference>
<evidence type="ECO:0008006" key="4">
    <source>
        <dbReference type="Google" id="ProtNLM"/>
    </source>
</evidence>
<name>A0AAW0FMG6_9APHY</name>
<gene>
    <name evidence="2" type="ORF">QCA50_016703</name>
</gene>
<proteinExistence type="inferred from homology"/>
<accession>A0AAW0FMG6</accession>
<evidence type="ECO:0000313" key="2">
    <source>
        <dbReference type="EMBL" id="KAK7680194.1"/>
    </source>
</evidence>
<dbReference type="Gene3D" id="3.40.50.720">
    <property type="entry name" value="NAD(P)-binding Rossmann-like Domain"/>
    <property type="match status" value="1"/>
</dbReference>
<dbReference type="Pfam" id="PF00106">
    <property type="entry name" value="adh_short"/>
    <property type="match status" value="1"/>
</dbReference>
<dbReference type="InterPro" id="IPR051468">
    <property type="entry name" value="Fungal_SecMetab_SDRs"/>
</dbReference>
<dbReference type="SUPFAM" id="SSF51735">
    <property type="entry name" value="NAD(P)-binding Rossmann-fold domains"/>
    <property type="match status" value="1"/>
</dbReference>
<organism evidence="2 3">
    <name type="scientific">Cerrena zonata</name>
    <dbReference type="NCBI Taxonomy" id="2478898"/>
    <lineage>
        <taxon>Eukaryota</taxon>
        <taxon>Fungi</taxon>
        <taxon>Dikarya</taxon>
        <taxon>Basidiomycota</taxon>
        <taxon>Agaricomycotina</taxon>
        <taxon>Agaricomycetes</taxon>
        <taxon>Polyporales</taxon>
        <taxon>Cerrenaceae</taxon>
        <taxon>Cerrena</taxon>
    </lineage>
</organism>
<dbReference type="InterPro" id="IPR036291">
    <property type="entry name" value="NAD(P)-bd_dom_sf"/>
</dbReference>
<dbReference type="EMBL" id="JASBNA010000051">
    <property type="protein sequence ID" value="KAK7680194.1"/>
    <property type="molecule type" value="Genomic_DNA"/>
</dbReference>
<dbReference type="Proteomes" id="UP001385951">
    <property type="component" value="Unassembled WGS sequence"/>
</dbReference>
<comment type="caution">
    <text evidence="2">The sequence shown here is derived from an EMBL/GenBank/DDBJ whole genome shotgun (WGS) entry which is preliminary data.</text>
</comment>
<dbReference type="PRINTS" id="PR00081">
    <property type="entry name" value="GDHRDH"/>
</dbReference>
<reference evidence="2 3" key="1">
    <citation type="submission" date="2022-09" db="EMBL/GenBank/DDBJ databases">
        <authorList>
            <person name="Palmer J.M."/>
        </authorList>
    </citation>
    <scope>NUCLEOTIDE SEQUENCE [LARGE SCALE GENOMIC DNA]</scope>
    <source>
        <strain evidence="2 3">DSM 7382</strain>
    </source>
</reference>
<keyword evidence="3" id="KW-1185">Reference proteome</keyword>
<dbReference type="InterPro" id="IPR002347">
    <property type="entry name" value="SDR_fam"/>
</dbReference>
<evidence type="ECO:0000256" key="1">
    <source>
        <dbReference type="ARBA" id="ARBA00006484"/>
    </source>
</evidence>
<dbReference type="AlphaFoldDB" id="A0AAW0FMG6"/>